<protein>
    <submittedName>
        <fullName evidence="1">Uncharacterized protein</fullName>
    </submittedName>
</protein>
<sequence>MVNSSNFSIESAVDKATKKVCFIEDSMDGDEVMIVDSPTVDDDDFELLDGDIITGEEDGYMYKKKLVKAIGDRIGLVVRLDDNTNNSFQGRFAKMAVFLDLNKLFISKIKIEDKVQRIEYKSLPNATRNKYGLWMLVEHRKWRDSRNFETMKGGRQPTNQHASWFNDEAKILENHIPNPTNSGSGQQNGIIIYDNPLVEKESLPKQIEFV</sequence>
<comment type="caution">
    <text evidence="1">The sequence shown here is derived from an EMBL/GenBank/DDBJ whole genome shotgun (WGS) entry which is preliminary data.</text>
</comment>
<gene>
    <name evidence="1" type="ORF">Golax_003426</name>
</gene>
<evidence type="ECO:0000313" key="1">
    <source>
        <dbReference type="EMBL" id="MBA0722780.1"/>
    </source>
</evidence>
<proteinExistence type="predicted"/>
<keyword evidence="2" id="KW-1185">Reference proteome</keyword>
<dbReference type="EMBL" id="JABEZV010000010">
    <property type="protein sequence ID" value="MBA0722780.1"/>
    <property type="molecule type" value="Genomic_DNA"/>
</dbReference>
<dbReference type="Proteomes" id="UP000593574">
    <property type="component" value="Unassembled WGS sequence"/>
</dbReference>
<name>A0A7J9AFK6_9ROSI</name>
<reference evidence="1 2" key="1">
    <citation type="journal article" date="2019" name="Genome Biol. Evol.">
        <title>Insights into the evolution of the New World diploid cottons (Gossypium, subgenus Houzingenia) based on genome sequencing.</title>
        <authorList>
            <person name="Grover C.E."/>
            <person name="Arick M.A. 2nd"/>
            <person name="Thrash A."/>
            <person name="Conover J.L."/>
            <person name="Sanders W.S."/>
            <person name="Peterson D.G."/>
            <person name="Frelichowski J.E."/>
            <person name="Scheffler J.A."/>
            <person name="Scheffler B.E."/>
            <person name="Wendel J.F."/>
        </authorList>
    </citation>
    <scope>NUCLEOTIDE SEQUENCE [LARGE SCALE GENOMIC DNA]</scope>
    <source>
        <strain evidence="1">4</strain>
        <tissue evidence="1">Leaf</tissue>
    </source>
</reference>
<accession>A0A7J9AFK6</accession>
<organism evidence="1 2">
    <name type="scientific">Gossypium laxum</name>
    <dbReference type="NCBI Taxonomy" id="34288"/>
    <lineage>
        <taxon>Eukaryota</taxon>
        <taxon>Viridiplantae</taxon>
        <taxon>Streptophyta</taxon>
        <taxon>Embryophyta</taxon>
        <taxon>Tracheophyta</taxon>
        <taxon>Spermatophyta</taxon>
        <taxon>Magnoliopsida</taxon>
        <taxon>eudicotyledons</taxon>
        <taxon>Gunneridae</taxon>
        <taxon>Pentapetalae</taxon>
        <taxon>rosids</taxon>
        <taxon>malvids</taxon>
        <taxon>Malvales</taxon>
        <taxon>Malvaceae</taxon>
        <taxon>Malvoideae</taxon>
        <taxon>Gossypium</taxon>
    </lineage>
</organism>
<dbReference type="AlphaFoldDB" id="A0A7J9AFK6"/>
<evidence type="ECO:0000313" key="2">
    <source>
        <dbReference type="Proteomes" id="UP000593574"/>
    </source>
</evidence>